<dbReference type="EMBL" id="CP119313">
    <property type="protein sequence ID" value="WEK18910.1"/>
    <property type="molecule type" value="Genomic_DNA"/>
</dbReference>
<gene>
    <name evidence="1" type="ORF">P0Y49_19235</name>
</gene>
<dbReference type="Proteomes" id="UP001214530">
    <property type="component" value="Chromosome"/>
</dbReference>
<protein>
    <recommendedName>
        <fullName evidence="3">DUF5018 domain-containing protein</fullName>
    </recommendedName>
</protein>
<dbReference type="AlphaFoldDB" id="A0AAJ5W898"/>
<evidence type="ECO:0000313" key="2">
    <source>
        <dbReference type="Proteomes" id="UP001214530"/>
    </source>
</evidence>
<dbReference type="InterPro" id="IPR015915">
    <property type="entry name" value="Kelch-typ_b-propeller"/>
</dbReference>
<proteinExistence type="predicted"/>
<evidence type="ECO:0000313" key="1">
    <source>
        <dbReference type="EMBL" id="WEK18910.1"/>
    </source>
</evidence>
<organism evidence="1 2">
    <name type="scientific">Candidatus Pedobacter colombiensis</name>
    <dbReference type="NCBI Taxonomy" id="3121371"/>
    <lineage>
        <taxon>Bacteria</taxon>
        <taxon>Pseudomonadati</taxon>
        <taxon>Bacteroidota</taxon>
        <taxon>Sphingobacteriia</taxon>
        <taxon>Sphingobacteriales</taxon>
        <taxon>Sphingobacteriaceae</taxon>
        <taxon>Pedobacter</taxon>
    </lineage>
</organism>
<dbReference type="PROSITE" id="PS51257">
    <property type="entry name" value="PROKAR_LIPOPROTEIN"/>
    <property type="match status" value="1"/>
</dbReference>
<sequence length="586" mass="63860">MKMIKNITTLLLLIIAGTGIGCKKDPVIYSKGIDSFKFIVKDAQGAQKEYSGVISESEIVVTLPVEIDVTNLKATFTVDNPRTIVQVGSVVQESGTTAQDFTSPLSYRVKAEDKSTRSYTVRIEKKIAIQSFGFYIADNPGLKEDYKGIVKGMNIQLAVSETVNLTNLVARFETTSGVTLKVGTVIQESRKTPNDFTNPLICSLNEASLSTPLNYTINISFVGAQWILFGDNLTVPTASGIKLAINPINYLPYFIYQRTGKDETGVSIATDDKKVAVMGYTGTSWQNLGSSKGISEFRADVPGIAFDREGTPYVAYKDYLNGDQKATVLKYNGSAWSVVGSSRFTPIKVDYLSFALTANDVPMVSMAKNGTDATGVPARGLYVMNFSNSSWNDVTPPGGITVFYDQIIRGLDNKMYVGIMDRSTGVNKPSLYKYDNNIWTAVGPTSFTAPDAIVGFQPVSIAVDKTGQAYLAYQIAPSSGRLNHVMRFNKATSTWQELGNAVSSGGESGKFALAVDNDNKLYFAYANASSVIFKTFNAETNNWNTERKVISEKVNEFDMQIAPDGTVYLVASIASNNKTVVYKYAK</sequence>
<accession>A0AAJ5W898</accession>
<evidence type="ECO:0008006" key="3">
    <source>
        <dbReference type="Google" id="ProtNLM"/>
    </source>
</evidence>
<dbReference type="Gene3D" id="2.60.40.2340">
    <property type="match status" value="2"/>
</dbReference>
<dbReference type="SUPFAM" id="SSF89372">
    <property type="entry name" value="Fucose-specific lectin"/>
    <property type="match status" value="1"/>
</dbReference>
<dbReference type="Gene3D" id="2.120.10.80">
    <property type="entry name" value="Kelch-type beta propeller"/>
    <property type="match status" value="1"/>
</dbReference>
<reference evidence="1" key="1">
    <citation type="submission" date="2023-03" db="EMBL/GenBank/DDBJ databases">
        <title>Andean soil-derived lignocellulolytic bacterial consortium as a source of novel taxa and putative plastic-active enzymes.</title>
        <authorList>
            <person name="Diaz-Garcia L."/>
            <person name="Chuvochina M."/>
            <person name="Feuerriegel G."/>
            <person name="Bunk B."/>
            <person name="Sproer C."/>
            <person name="Streit W.R."/>
            <person name="Rodriguez L.M."/>
            <person name="Overmann J."/>
            <person name="Jimenez D.J."/>
        </authorList>
    </citation>
    <scope>NUCLEOTIDE SEQUENCE</scope>
    <source>
        <strain evidence="1">MAG 3858</strain>
    </source>
</reference>
<name>A0AAJ5W898_9SPHI</name>